<dbReference type="InterPro" id="IPR029055">
    <property type="entry name" value="Ntn_hydrolases_N"/>
</dbReference>
<dbReference type="InterPro" id="IPR000101">
    <property type="entry name" value="GGT_peptidase"/>
</dbReference>
<protein>
    <submittedName>
        <fullName evidence="9">Uncharacterized protein</fullName>
    </submittedName>
</protein>
<dbReference type="PRINTS" id="PR01210">
    <property type="entry name" value="GGTRANSPTASE"/>
</dbReference>
<dbReference type="NCBIfam" id="TIGR00066">
    <property type="entry name" value="g_glut_trans"/>
    <property type="match status" value="1"/>
</dbReference>
<keyword evidence="4" id="KW-0325">Glycoprotein</keyword>
<evidence type="ECO:0000256" key="5">
    <source>
        <dbReference type="ARBA" id="ARBA00023315"/>
    </source>
</evidence>
<reference evidence="9" key="1">
    <citation type="submission" date="2021-01" db="UniProtKB">
        <authorList>
            <consortium name="EnsemblMetazoa"/>
        </authorList>
    </citation>
    <scope>IDENTIFICATION</scope>
</reference>
<dbReference type="GO" id="GO:0006508">
    <property type="term" value="P:proteolysis"/>
    <property type="evidence" value="ECO:0007669"/>
    <property type="project" value="UniProtKB-KW"/>
</dbReference>
<keyword evidence="10" id="KW-1185">Reference proteome</keyword>
<evidence type="ECO:0000256" key="4">
    <source>
        <dbReference type="ARBA" id="ARBA00023180"/>
    </source>
</evidence>
<sequence>MKILAICSIILLGIVVFTSSKQRNKIKKQWKTQAKGNKRVHAASEMPALDTLRPSEYKNAAVAADHEICSTMGQKILKENNKATAADALVTTHCCVEIVQSHSTGLGGGGFVVYYDKSSGNSHAYDFRETLPYGYQESTNQTQGETVLVPGVLKGLHEVWKDFGEVSWEKLWEPCVNLARNGFTIHDSLANAIEAKEDYIMKNENLKILYAPNGVLLRKGDNFKRPILANTFEKIAKDGGADIFYEGEIAEQIVADIKAAGGRMELSDLKGFKVEKRDPLKTTVNKLQMLSTPPPGSGALISLALKIMEKFKWSPENQYKEQDLLYHNMIEALKFAYAPQTFMGDPNFTKNTDEVAKYMLDDDTAKEMYKRIDKESHRVEYYKPFSTAEDVAKTGTTHISILDKSGNGCGATTSINAYFGSKLRSKELGFIYNNELADFSEFWQRVYNLTSDKKVPGKKPMSKASPTIFLDKNNDVVGVFGAAGGFFIPTALIQTIANWLFFRNNIAVAVAKPRIHCQLFPPTVVYEPTFPKDLLGPISKYKHEYVTNSTYDVSGQMDAIMGVVQAIVRLPGGKLNAYCDYRKGGKPAGF</sequence>
<evidence type="ECO:0000313" key="9">
    <source>
        <dbReference type="EnsemblMetazoa" id="CLYHEMP008074.1"/>
    </source>
</evidence>
<evidence type="ECO:0000313" key="10">
    <source>
        <dbReference type="Proteomes" id="UP000594262"/>
    </source>
</evidence>
<organism evidence="9 10">
    <name type="scientific">Clytia hemisphaerica</name>
    <dbReference type="NCBI Taxonomy" id="252671"/>
    <lineage>
        <taxon>Eukaryota</taxon>
        <taxon>Metazoa</taxon>
        <taxon>Cnidaria</taxon>
        <taxon>Hydrozoa</taxon>
        <taxon>Hydroidolina</taxon>
        <taxon>Leptothecata</taxon>
        <taxon>Obeliida</taxon>
        <taxon>Clytiidae</taxon>
        <taxon>Clytia</taxon>
    </lineage>
</organism>
<dbReference type="EnsemblMetazoa" id="CLYHEMT008074.1">
    <property type="protein sequence ID" value="CLYHEMP008074.1"/>
    <property type="gene ID" value="CLYHEMG008074"/>
</dbReference>
<keyword evidence="2" id="KW-0808">Transferase</keyword>
<evidence type="ECO:0000256" key="2">
    <source>
        <dbReference type="ARBA" id="ARBA00022679"/>
    </source>
</evidence>
<evidence type="ECO:0000256" key="6">
    <source>
        <dbReference type="PIRSR" id="PIRSR600101-1"/>
    </source>
</evidence>
<evidence type="ECO:0000256" key="8">
    <source>
        <dbReference type="SAM" id="SignalP"/>
    </source>
</evidence>
<dbReference type="GO" id="GO:0036374">
    <property type="term" value="F:glutathione hydrolase activity"/>
    <property type="evidence" value="ECO:0007669"/>
    <property type="project" value="InterPro"/>
</dbReference>
<keyword evidence="5" id="KW-0012">Acyltransferase</keyword>
<dbReference type="InterPro" id="IPR043137">
    <property type="entry name" value="GGT_ssub_C"/>
</dbReference>
<dbReference type="GO" id="GO:0005886">
    <property type="term" value="C:plasma membrane"/>
    <property type="evidence" value="ECO:0007669"/>
    <property type="project" value="TreeGrafter"/>
</dbReference>
<feature type="active site" description="Nucleophile" evidence="6">
    <location>
        <position position="396"/>
    </location>
</feature>
<dbReference type="Gene3D" id="1.10.246.130">
    <property type="match status" value="1"/>
</dbReference>
<feature type="chain" id="PRO_5029676974" evidence="8">
    <location>
        <begin position="21"/>
        <end position="590"/>
    </location>
</feature>
<feature type="binding site" evidence="7">
    <location>
        <position position="485"/>
    </location>
    <ligand>
        <name>L-glutamate</name>
        <dbReference type="ChEBI" id="CHEBI:29985"/>
    </ligand>
</feature>
<accession>A0A7M5VDR1</accession>
<dbReference type="PANTHER" id="PTHR11686:SF9">
    <property type="entry name" value="RE13973P"/>
    <property type="match status" value="1"/>
</dbReference>
<dbReference type="Pfam" id="PF01019">
    <property type="entry name" value="G_glu_transpept"/>
    <property type="match status" value="1"/>
</dbReference>
<evidence type="ECO:0000256" key="3">
    <source>
        <dbReference type="ARBA" id="ARBA00022801"/>
    </source>
</evidence>
<name>A0A7M5VDR1_9CNID</name>
<keyword evidence="8" id="KW-0732">Signal</keyword>
<dbReference type="AlphaFoldDB" id="A0A7M5VDR1"/>
<dbReference type="SUPFAM" id="SSF56235">
    <property type="entry name" value="N-terminal nucleophile aminohydrolases (Ntn hydrolases)"/>
    <property type="match status" value="1"/>
</dbReference>
<evidence type="ECO:0000256" key="1">
    <source>
        <dbReference type="ARBA" id="ARBA00022670"/>
    </source>
</evidence>
<dbReference type="GeneID" id="136804706"/>
<dbReference type="InterPro" id="IPR043138">
    <property type="entry name" value="GGT_lsub"/>
</dbReference>
<dbReference type="RefSeq" id="XP_066917420.1">
    <property type="nucleotide sequence ID" value="XM_067061319.1"/>
</dbReference>
<dbReference type="OrthoDB" id="1081007at2759"/>
<feature type="binding site" evidence="7">
    <location>
        <position position="128"/>
    </location>
    <ligand>
        <name>L-glutamate</name>
        <dbReference type="ChEBI" id="CHEBI:29985"/>
    </ligand>
</feature>
<dbReference type="GO" id="GO:0006751">
    <property type="term" value="P:glutathione catabolic process"/>
    <property type="evidence" value="ECO:0007669"/>
    <property type="project" value="InterPro"/>
</dbReference>
<dbReference type="Proteomes" id="UP000594262">
    <property type="component" value="Unplaced"/>
</dbReference>
<feature type="binding site" evidence="7">
    <location>
        <position position="438"/>
    </location>
    <ligand>
        <name>L-glutamate</name>
        <dbReference type="ChEBI" id="CHEBI:29985"/>
    </ligand>
</feature>
<feature type="signal peptide" evidence="8">
    <location>
        <begin position="1"/>
        <end position="20"/>
    </location>
</feature>
<dbReference type="GO" id="GO:0016746">
    <property type="term" value="F:acyltransferase activity"/>
    <property type="evidence" value="ECO:0007669"/>
    <property type="project" value="UniProtKB-KW"/>
</dbReference>
<dbReference type="PANTHER" id="PTHR11686">
    <property type="entry name" value="GAMMA GLUTAMYL TRANSPEPTIDASE"/>
    <property type="match status" value="1"/>
</dbReference>
<dbReference type="FunFam" id="1.10.246.130:FF:000005">
    <property type="entry name" value="Gamma-glutamyltranspeptidase 1, putative"/>
    <property type="match status" value="1"/>
</dbReference>
<dbReference type="Gene3D" id="3.60.20.40">
    <property type="match status" value="1"/>
</dbReference>
<feature type="binding site" evidence="7">
    <location>
        <begin position="414"/>
        <end position="416"/>
    </location>
    <ligand>
        <name>L-glutamate</name>
        <dbReference type="ChEBI" id="CHEBI:29985"/>
    </ligand>
</feature>
<proteinExistence type="predicted"/>
<keyword evidence="1" id="KW-0645">Protease</keyword>
<evidence type="ECO:0000256" key="7">
    <source>
        <dbReference type="PIRSR" id="PIRSR600101-2"/>
    </source>
</evidence>
<keyword evidence="3" id="KW-0378">Hydrolase</keyword>